<organism evidence="10 11">
    <name type="scientific">Chlorella ohadii</name>
    <dbReference type="NCBI Taxonomy" id="2649997"/>
    <lineage>
        <taxon>Eukaryota</taxon>
        <taxon>Viridiplantae</taxon>
        <taxon>Chlorophyta</taxon>
        <taxon>core chlorophytes</taxon>
        <taxon>Trebouxiophyceae</taxon>
        <taxon>Chlorellales</taxon>
        <taxon>Chlorellaceae</taxon>
        <taxon>Chlorella clade</taxon>
        <taxon>Chlorella</taxon>
    </lineage>
</organism>
<dbReference type="InterPro" id="IPR051084">
    <property type="entry name" value="H+-coupled_symporters"/>
</dbReference>
<feature type="transmembrane region" description="Helical" evidence="9">
    <location>
        <begin position="407"/>
        <end position="429"/>
    </location>
</feature>
<dbReference type="PANTHER" id="PTHR43528">
    <property type="entry name" value="ALPHA-KETOGLUTARATE PERMEASE"/>
    <property type="match status" value="1"/>
</dbReference>
<evidence type="ECO:0000256" key="6">
    <source>
        <dbReference type="ARBA" id="ARBA00022989"/>
    </source>
</evidence>
<protein>
    <submittedName>
        <fullName evidence="10">Uncharacterized protein</fullName>
    </submittedName>
</protein>
<feature type="transmembrane region" description="Helical" evidence="9">
    <location>
        <begin position="12"/>
        <end position="30"/>
    </location>
</feature>
<dbReference type="InterPro" id="IPR005828">
    <property type="entry name" value="MFS_sugar_transport-like"/>
</dbReference>
<feature type="transmembrane region" description="Helical" evidence="9">
    <location>
        <begin position="441"/>
        <end position="461"/>
    </location>
</feature>
<feature type="region of interest" description="Disordered" evidence="8">
    <location>
        <begin position="243"/>
        <end position="263"/>
    </location>
</feature>
<dbReference type="GO" id="GO:0015293">
    <property type="term" value="F:symporter activity"/>
    <property type="evidence" value="ECO:0007669"/>
    <property type="project" value="UniProtKB-KW"/>
</dbReference>
<dbReference type="GO" id="GO:0005886">
    <property type="term" value="C:plasma membrane"/>
    <property type="evidence" value="ECO:0007669"/>
    <property type="project" value="UniProtKB-SubCell"/>
</dbReference>
<dbReference type="SUPFAM" id="SSF103473">
    <property type="entry name" value="MFS general substrate transporter"/>
    <property type="match status" value="1"/>
</dbReference>
<evidence type="ECO:0000256" key="3">
    <source>
        <dbReference type="ARBA" id="ARBA00022475"/>
    </source>
</evidence>
<feature type="transmembrane region" description="Helical" evidence="9">
    <location>
        <begin position="163"/>
        <end position="182"/>
    </location>
</feature>
<evidence type="ECO:0000256" key="1">
    <source>
        <dbReference type="ARBA" id="ARBA00004651"/>
    </source>
</evidence>
<comment type="caution">
    <text evidence="10">The sequence shown here is derived from an EMBL/GenBank/DDBJ whole genome shotgun (WGS) entry which is preliminary data.</text>
</comment>
<dbReference type="AlphaFoldDB" id="A0AAD5DHP8"/>
<evidence type="ECO:0000256" key="4">
    <source>
        <dbReference type="ARBA" id="ARBA00022692"/>
    </source>
</evidence>
<keyword evidence="4 9" id="KW-0812">Transmembrane</keyword>
<dbReference type="EMBL" id="JADXDR010000191">
    <property type="protein sequence ID" value="KAI7836371.1"/>
    <property type="molecule type" value="Genomic_DNA"/>
</dbReference>
<sequence>MKPGPALTTKDWVQVVVVAGIGSVLEWYDFFVYSQLDATLKAAFFHSDTVYWTVFGLAMAARPAGAILFGHIGDTYGRSRSLLFSIILMAFATCAVSVLPTYDIGPYTAGAAAPVLLAIFRVLQASAGGGLAIGGEFSAAVTYVSELASPKRRVFWTAALQVWGWRIPFALSFVTALLGAYMRQGMPEPHAFLEAMRAARCRASKTFSKRQLTLMGEGAEWDAMPQIGSAKHDVGGLAIKSARESEEGVASGKGGTDTPPSPEACEAAAEAAAEARGEISFRRASHDHGRLSKLHGEDPTHAKIPLMRVLQTNWLGLLIQTAGTSWCAAAYYIATSWLPSKLRQGYVSTRVSQGILLVSIPFCILGYLAMGVWLDCGGRSIRANVAVITAGGGMAFGVFYGSFSSEVAAWILSPIFLAVVGAGIVCIGLPMNRLYDPLERITGFSLGYNIAMGVIGGFTPVICNGIRASIPASLDVYAGPFWLLGMAGLSVAGCIGQWAYAPRLDEPFVGKLE</sequence>
<dbReference type="Gene3D" id="1.20.1250.20">
    <property type="entry name" value="MFS general substrate transporter like domains"/>
    <property type="match status" value="1"/>
</dbReference>
<feature type="transmembrane region" description="Helical" evidence="9">
    <location>
        <begin position="354"/>
        <end position="374"/>
    </location>
</feature>
<dbReference type="Proteomes" id="UP001205105">
    <property type="component" value="Unassembled WGS sequence"/>
</dbReference>
<keyword evidence="6 9" id="KW-1133">Transmembrane helix</keyword>
<evidence type="ECO:0000313" key="10">
    <source>
        <dbReference type="EMBL" id="KAI7836371.1"/>
    </source>
</evidence>
<keyword evidence="2" id="KW-0813">Transport</keyword>
<feature type="transmembrane region" description="Helical" evidence="9">
    <location>
        <begin position="50"/>
        <end position="70"/>
    </location>
</feature>
<name>A0AAD5DHP8_9CHLO</name>
<evidence type="ECO:0000256" key="5">
    <source>
        <dbReference type="ARBA" id="ARBA00022847"/>
    </source>
</evidence>
<feature type="transmembrane region" description="Helical" evidence="9">
    <location>
        <begin position="314"/>
        <end position="334"/>
    </location>
</feature>
<keyword evidence="11" id="KW-1185">Reference proteome</keyword>
<dbReference type="PANTHER" id="PTHR43528:SF1">
    <property type="entry name" value="ALPHA-KETOGLUTARATE PERMEASE"/>
    <property type="match status" value="1"/>
</dbReference>
<proteinExistence type="predicted"/>
<keyword evidence="7 9" id="KW-0472">Membrane</keyword>
<gene>
    <name evidence="10" type="ORF">COHA_009764</name>
</gene>
<keyword evidence="3" id="KW-1003">Cell membrane</keyword>
<keyword evidence="5" id="KW-0769">Symport</keyword>
<reference evidence="10" key="1">
    <citation type="submission" date="2020-11" db="EMBL/GenBank/DDBJ databases">
        <title>Chlorella ohadii genome sequencing and assembly.</title>
        <authorList>
            <person name="Murik O."/>
            <person name="Treves H."/>
            <person name="Kedem I."/>
            <person name="Shotland Y."/>
            <person name="Kaplan A."/>
        </authorList>
    </citation>
    <scope>NUCLEOTIDE SEQUENCE</scope>
    <source>
        <strain evidence="10">1</strain>
    </source>
</reference>
<comment type="subcellular location">
    <subcellularLocation>
        <location evidence="1">Cell membrane</location>
        <topology evidence="1">Multi-pass membrane protein</topology>
    </subcellularLocation>
</comment>
<feature type="transmembrane region" description="Helical" evidence="9">
    <location>
        <begin position="82"/>
        <end position="102"/>
    </location>
</feature>
<evidence type="ECO:0000313" key="11">
    <source>
        <dbReference type="Proteomes" id="UP001205105"/>
    </source>
</evidence>
<dbReference type="Pfam" id="PF00083">
    <property type="entry name" value="Sugar_tr"/>
    <property type="match status" value="1"/>
</dbReference>
<evidence type="ECO:0000256" key="8">
    <source>
        <dbReference type="SAM" id="MobiDB-lite"/>
    </source>
</evidence>
<feature type="transmembrane region" description="Helical" evidence="9">
    <location>
        <begin position="481"/>
        <end position="501"/>
    </location>
</feature>
<evidence type="ECO:0000256" key="9">
    <source>
        <dbReference type="SAM" id="Phobius"/>
    </source>
</evidence>
<evidence type="ECO:0000256" key="7">
    <source>
        <dbReference type="ARBA" id="ARBA00023136"/>
    </source>
</evidence>
<accession>A0AAD5DHP8</accession>
<feature type="transmembrane region" description="Helical" evidence="9">
    <location>
        <begin position="381"/>
        <end position="401"/>
    </location>
</feature>
<evidence type="ECO:0000256" key="2">
    <source>
        <dbReference type="ARBA" id="ARBA00022448"/>
    </source>
</evidence>
<dbReference type="InterPro" id="IPR036259">
    <property type="entry name" value="MFS_trans_sf"/>
</dbReference>